<comment type="caution">
    <text evidence="2">The sequence shown here is derived from an EMBL/GenBank/DDBJ whole genome shotgun (WGS) entry which is preliminary data.</text>
</comment>
<evidence type="ECO:0000313" key="2">
    <source>
        <dbReference type="EMBL" id="KGA92827.1"/>
    </source>
</evidence>
<dbReference type="Proteomes" id="UP000029452">
    <property type="component" value="Unassembled WGS sequence"/>
</dbReference>
<accession>A0A094WAY6</accession>
<dbReference type="PATRIC" id="fig|178606.4.peg.2420"/>
<protein>
    <submittedName>
        <fullName evidence="2">Uncharacterized protein</fullName>
    </submittedName>
</protein>
<gene>
    <name evidence="2" type="ORF">LptCag_1661</name>
</gene>
<reference evidence="2 3" key="1">
    <citation type="submission" date="2014-06" db="EMBL/GenBank/DDBJ databases">
        <title>Draft genome sequence of iron oxidizing acidophile Leptospirillum ferriphilum DSM14647.</title>
        <authorList>
            <person name="Cardenas J.P."/>
            <person name="Lazcano M."/>
            <person name="Ossandon F.J."/>
            <person name="Corbett M."/>
            <person name="Holmes D.S."/>
            <person name="Watkin E."/>
        </authorList>
    </citation>
    <scope>NUCLEOTIDE SEQUENCE [LARGE SCALE GENOMIC DNA]</scope>
    <source>
        <strain evidence="2 3">DSM 14647</strain>
    </source>
</reference>
<evidence type="ECO:0000313" key="3">
    <source>
        <dbReference type="Proteomes" id="UP000029452"/>
    </source>
</evidence>
<name>A0A094WAY6_9BACT</name>
<feature type="region of interest" description="Disordered" evidence="1">
    <location>
        <begin position="1"/>
        <end position="46"/>
    </location>
</feature>
<proteinExistence type="predicted"/>
<dbReference type="AlphaFoldDB" id="A0A094WAY6"/>
<organism evidence="2 3">
    <name type="scientific">Leptospirillum ferriphilum</name>
    <dbReference type="NCBI Taxonomy" id="178606"/>
    <lineage>
        <taxon>Bacteria</taxon>
        <taxon>Pseudomonadati</taxon>
        <taxon>Nitrospirota</taxon>
        <taxon>Nitrospiria</taxon>
        <taxon>Nitrospirales</taxon>
        <taxon>Nitrospiraceae</taxon>
        <taxon>Leptospirillum</taxon>
    </lineage>
</organism>
<sequence>MAGPQQEDKKEKDQKKKFHGEEPPVFQIEKKRLSSVDVRSRRPGANDEKNKWIANILPLPSL</sequence>
<evidence type="ECO:0000256" key="1">
    <source>
        <dbReference type="SAM" id="MobiDB-lite"/>
    </source>
</evidence>
<dbReference type="EMBL" id="JPGK01000011">
    <property type="protein sequence ID" value="KGA92827.1"/>
    <property type="molecule type" value="Genomic_DNA"/>
</dbReference>